<gene>
    <name evidence="3" type="ORF">G2W53_039839</name>
</gene>
<evidence type="ECO:0000313" key="4">
    <source>
        <dbReference type="Proteomes" id="UP000634136"/>
    </source>
</evidence>
<feature type="compositionally biased region" description="Polar residues" evidence="1">
    <location>
        <begin position="27"/>
        <end position="48"/>
    </location>
</feature>
<proteinExistence type="predicted"/>
<keyword evidence="4" id="KW-1185">Reference proteome</keyword>
<name>A0A834W3X1_9FABA</name>
<sequence>MPPPPTDRSPPMAMPPPPTDRSPPSSVHSTIQPDTQSPHEAPTGSSSGAHPFTRPCGKDPADGTTWIYPDKDSCVFLFAFGFVLGSFRCFFLELETLHSEKFNLKQLDKYNP</sequence>
<evidence type="ECO:0000256" key="1">
    <source>
        <dbReference type="SAM" id="MobiDB-lite"/>
    </source>
</evidence>
<keyword evidence="2" id="KW-0472">Membrane</keyword>
<feature type="transmembrane region" description="Helical" evidence="2">
    <location>
        <begin position="75"/>
        <end position="94"/>
    </location>
</feature>
<accession>A0A834W3X1</accession>
<protein>
    <submittedName>
        <fullName evidence="3">Uncharacterized protein</fullName>
    </submittedName>
</protein>
<dbReference type="AlphaFoldDB" id="A0A834W3X1"/>
<evidence type="ECO:0000313" key="3">
    <source>
        <dbReference type="EMBL" id="KAF7807678.1"/>
    </source>
</evidence>
<dbReference type="EMBL" id="JAAIUW010000012">
    <property type="protein sequence ID" value="KAF7807678.1"/>
    <property type="molecule type" value="Genomic_DNA"/>
</dbReference>
<feature type="compositionally biased region" description="Pro residues" evidence="1">
    <location>
        <begin position="1"/>
        <end position="21"/>
    </location>
</feature>
<feature type="region of interest" description="Disordered" evidence="1">
    <location>
        <begin position="1"/>
        <end position="63"/>
    </location>
</feature>
<reference evidence="3" key="1">
    <citation type="submission" date="2020-09" db="EMBL/GenBank/DDBJ databases">
        <title>Genome-Enabled Discovery of Anthraquinone Biosynthesis in Senna tora.</title>
        <authorList>
            <person name="Kang S.-H."/>
            <person name="Pandey R.P."/>
            <person name="Lee C.-M."/>
            <person name="Sim J.-S."/>
            <person name="Jeong J.-T."/>
            <person name="Choi B.-S."/>
            <person name="Jung M."/>
            <person name="Ginzburg D."/>
            <person name="Zhao K."/>
            <person name="Won S.Y."/>
            <person name="Oh T.-J."/>
            <person name="Yu Y."/>
            <person name="Kim N.-H."/>
            <person name="Lee O.R."/>
            <person name="Lee T.-H."/>
            <person name="Bashyal P."/>
            <person name="Kim T.-S."/>
            <person name="Lee W.-H."/>
            <person name="Kawkins C."/>
            <person name="Kim C.-K."/>
            <person name="Kim J.S."/>
            <person name="Ahn B.O."/>
            <person name="Rhee S.Y."/>
            <person name="Sohng J.K."/>
        </authorList>
    </citation>
    <scope>NUCLEOTIDE SEQUENCE</scope>
    <source>
        <tissue evidence="3">Leaf</tissue>
    </source>
</reference>
<evidence type="ECO:0000256" key="2">
    <source>
        <dbReference type="SAM" id="Phobius"/>
    </source>
</evidence>
<keyword evidence="2" id="KW-0812">Transmembrane</keyword>
<comment type="caution">
    <text evidence="3">The sequence shown here is derived from an EMBL/GenBank/DDBJ whole genome shotgun (WGS) entry which is preliminary data.</text>
</comment>
<dbReference type="Proteomes" id="UP000634136">
    <property type="component" value="Unassembled WGS sequence"/>
</dbReference>
<organism evidence="3 4">
    <name type="scientific">Senna tora</name>
    <dbReference type="NCBI Taxonomy" id="362788"/>
    <lineage>
        <taxon>Eukaryota</taxon>
        <taxon>Viridiplantae</taxon>
        <taxon>Streptophyta</taxon>
        <taxon>Embryophyta</taxon>
        <taxon>Tracheophyta</taxon>
        <taxon>Spermatophyta</taxon>
        <taxon>Magnoliopsida</taxon>
        <taxon>eudicotyledons</taxon>
        <taxon>Gunneridae</taxon>
        <taxon>Pentapetalae</taxon>
        <taxon>rosids</taxon>
        <taxon>fabids</taxon>
        <taxon>Fabales</taxon>
        <taxon>Fabaceae</taxon>
        <taxon>Caesalpinioideae</taxon>
        <taxon>Cassia clade</taxon>
        <taxon>Senna</taxon>
    </lineage>
</organism>
<keyword evidence="2" id="KW-1133">Transmembrane helix</keyword>